<feature type="transmembrane region" description="Helical" evidence="5">
    <location>
        <begin position="314"/>
        <end position="337"/>
    </location>
</feature>
<dbReference type="Proteomes" id="UP000033865">
    <property type="component" value="Unassembled WGS sequence"/>
</dbReference>
<dbReference type="AlphaFoldDB" id="A0A0G2ARV3"/>
<feature type="transmembrane region" description="Helical" evidence="5">
    <location>
        <begin position="428"/>
        <end position="445"/>
    </location>
</feature>
<feature type="transmembrane region" description="Helical" evidence="5">
    <location>
        <begin position="398"/>
        <end position="421"/>
    </location>
</feature>
<gene>
    <name evidence="7" type="ORF">UY82_C0037G0003</name>
</gene>
<feature type="domain" description="O-antigen ligase-related" evidence="6">
    <location>
        <begin position="275"/>
        <end position="410"/>
    </location>
</feature>
<feature type="transmembrane region" description="Helical" evidence="5">
    <location>
        <begin position="270"/>
        <end position="285"/>
    </location>
</feature>
<keyword evidence="4 5" id="KW-0472">Membrane</keyword>
<reference evidence="7 8" key="1">
    <citation type="journal article" date="2015" name="Nature">
        <title>rRNA introns, odd ribosomes, and small enigmatic genomes across a large radiation of phyla.</title>
        <authorList>
            <person name="Brown C.T."/>
            <person name="Hug L.A."/>
            <person name="Thomas B.C."/>
            <person name="Sharon I."/>
            <person name="Castelle C.J."/>
            <person name="Singh A."/>
            <person name="Wilkins M.J."/>
            <person name="Williams K.H."/>
            <person name="Banfield J.F."/>
        </authorList>
    </citation>
    <scope>NUCLEOTIDE SEQUENCE [LARGE SCALE GENOMIC DNA]</scope>
</reference>
<dbReference type="GO" id="GO:0016020">
    <property type="term" value="C:membrane"/>
    <property type="evidence" value="ECO:0007669"/>
    <property type="project" value="UniProtKB-SubCell"/>
</dbReference>
<accession>A0A0G2ARV3</accession>
<feature type="transmembrane region" description="Helical" evidence="5">
    <location>
        <begin position="42"/>
        <end position="64"/>
    </location>
</feature>
<proteinExistence type="predicted"/>
<dbReference type="PANTHER" id="PTHR37422">
    <property type="entry name" value="TEICHURONIC ACID BIOSYNTHESIS PROTEIN TUAE"/>
    <property type="match status" value="1"/>
</dbReference>
<evidence type="ECO:0000313" key="8">
    <source>
        <dbReference type="Proteomes" id="UP000033865"/>
    </source>
</evidence>
<evidence type="ECO:0000313" key="7">
    <source>
        <dbReference type="EMBL" id="KKW35514.1"/>
    </source>
</evidence>
<evidence type="ECO:0000256" key="5">
    <source>
        <dbReference type="SAM" id="Phobius"/>
    </source>
</evidence>
<feature type="transmembrane region" description="Helical" evidence="5">
    <location>
        <begin position="114"/>
        <end position="131"/>
    </location>
</feature>
<dbReference type="InterPro" id="IPR051533">
    <property type="entry name" value="WaaL-like"/>
</dbReference>
<name>A0A0G2ARV3_9BACT</name>
<dbReference type="PANTHER" id="PTHR37422:SF13">
    <property type="entry name" value="LIPOPOLYSACCHARIDE BIOSYNTHESIS PROTEIN PA4999-RELATED"/>
    <property type="match status" value="1"/>
</dbReference>
<feature type="transmembrane region" description="Helical" evidence="5">
    <location>
        <begin position="84"/>
        <end position="102"/>
    </location>
</feature>
<feature type="transmembrane region" description="Helical" evidence="5">
    <location>
        <begin position="176"/>
        <end position="198"/>
    </location>
</feature>
<organism evidence="7 8">
    <name type="scientific">Candidatus Uhrbacteria bacterium GW2011_GWC2_53_7</name>
    <dbReference type="NCBI Taxonomy" id="1618986"/>
    <lineage>
        <taxon>Bacteria</taxon>
        <taxon>Candidatus Uhriibacteriota</taxon>
    </lineage>
</organism>
<dbReference type="GO" id="GO:0016874">
    <property type="term" value="F:ligase activity"/>
    <property type="evidence" value="ECO:0007669"/>
    <property type="project" value="UniProtKB-KW"/>
</dbReference>
<evidence type="ECO:0000256" key="3">
    <source>
        <dbReference type="ARBA" id="ARBA00022989"/>
    </source>
</evidence>
<protein>
    <submittedName>
        <fullName evidence="7">O-antigen ligase-related protein</fullName>
    </submittedName>
</protein>
<keyword evidence="7" id="KW-0436">Ligase</keyword>
<dbReference type="InterPro" id="IPR007016">
    <property type="entry name" value="O-antigen_ligase-rel_domated"/>
</dbReference>
<evidence type="ECO:0000259" key="6">
    <source>
        <dbReference type="Pfam" id="PF04932"/>
    </source>
</evidence>
<comment type="subcellular location">
    <subcellularLocation>
        <location evidence="1">Membrane</location>
        <topology evidence="1">Multi-pass membrane protein</topology>
    </subcellularLocation>
</comment>
<dbReference type="Pfam" id="PF04932">
    <property type="entry name" value="Wzy_C"/>
    <property type="match status" value="1"/>
</dbReference>
<evidence type="ECO:0000256" key="2">
    <source>
        <dbReference type="ARBA" id="ARBA00022692"/>
    </source>
</evidence>
<evidence type="ECO:0000256" key="4">
    <source>
        <dbReference type="ARBA" id="ARBA00023136"/>
    </source>
</evidence>
<evidence type="ECO:0000256" key="1">
    <source>
        <dbReference type="ARBA" id="ARBA00004141"/>
    </source>
</evidence>
<keyword evidence="2 5" id="KW-0812">Transmembrane</keyword>
<sequence length="476" mass="52829">MSIFALVLAILFAILAWRDLKLATLVLVGVLPIYLLRLDFLGVPSTMLEVLVWVLVVVWVVRGWREHQWKMGRFRIQDLGFKRLRVPITILLIAAVISTFTASDTTAALGILKAYFVEPLLVFVLVVSLFERDDVSKLFTALGAAALVLSLYAIFQKLTGFGIPEPWDTARRVTSVFAYPNALGLFLAPIIATVPFVLNFPLFSRIPLHPSGTSPRLGEGARNETQVHALEPVTRLQSMSATQDKFGEPAVPNFVVGCLVRYSISTFRKTFWILVFTLGVIAIIFSETHAAWIAVPVAIFLTTLTPASKKSRRLTLGLTALLAIFLFATSTTSITSITSTTSLQVRLSQWQETWSYLKDDNHWILGAGLSGYPSAIVPYHAATQYEIFQYPHNIFLNVWVELGIIGLMGLISLISSIFLFVRKNKNDIFTLAATSGLLTMFLHGLVDVPYFKNDLAILTWLLVAVIVIVDKNKTPA</sequence>
<feature type="transmembrane region" description="Helical" evidence="5">
    <location>
        <begin position="451"/>
        <end position="469"/>
    </location>
</feature>
<keyword evidence="3 5" id="KW-1133">Transmembrane helix</keyword>
<feature type="transmembrane region" description="Helical" evidence="5">
    <location>
        <begin position="138"/>
        <end position="156"/>
    </location>
</feature>
<comment type="caution">
    <text evidence="7">The sequence shown here is derived from an EMBL/GenBank/DDBJ whole genome shotgun (WGS) entry which is preliminary data.</text>
</comment>
<dbReference type="EMBL" id="LCRN01000037">
    <property type="protein sequence ID" value="KKW35514.1"/>
    <property type="molecule type" value="Genomic_DNA"/>
</dbReference>